<comment type="caution">
    <text evidence="2">The sequence shown here is derived from an EMBL/GenBank/DDBJ whole genome shotgun (WGS) entry which is preliminary data.</text>
</comment>
<dbReference type="Gene3D" id="2.60.120.620">
    <property type="entry name" value="q2cbj1_9rhob like domain"/>
    <property type="match status" value="1"/>
</dbReference>
<dbReference type="Pfam" id="PF13640">
    <property type="entry name" value="2OG-FeII_Oxy_3"/>
    <property type="match status" value="1"/>
</dbReference>
<reference evidence="3" key="1">
    <citation type="journal article" date="2019" name="Int. J. Syst. Evol. Microbiol.">
        <title>The Global Catalogue of Microorganisms (GCM) 10K type strain sequencing project: providing services to taxonomists for standard genome sequencing and annotation.</title>
        <authorList>
            <consortium name="The Broad Institute Genomics Platform"/>
            <consortium name="The Broad Institute Genome Sequencing Center for Infectious Disease"/>
            <person name="Wu L."/>
            <person name="Ma J."/>
        </authorList>
    </citation>
    <scope>NUCLEOTIDE SEQUENCE [LARGE SCALE GENOMIC DNA]</scope>
    <source>
        <strain evidence="3">KCTC 12848</strain>
    </source>
</reference>
<dbReference type="InterPro" id="IPR044862">
    <property type="entry name" value="Pro_4_hyd_alph_FE2OG_OXY"/>
</dbReference>
<dbReference type="EMBL" id="JBHUJD010000003">
    <property type="protein sequence ID" value="MFD2309451.1"/>
    <property type="molecule type" value="Genomic_DNA"/>
</dbReference>
<evidence type="ECO:0000259" key="1">
    <source>
        <dbReference type="Pfam" id="PF13640"/>
    </source>
</evidence>
<dbReference type="RefSeq" id="WP_265721778.1">
    <property type="nucleotide sequence ID" value="NZ_JAPIVK010000014.1"/>
</dbReference>
<feature type="domain" description="Prolyl 4-hydroxylase alpha subunit Fe(2+) 2OG dioxygenase" evidence="1">
    <location>
        <begin position="103"/>
        <end position="179"/>
    </location>
</feature>
<dbReference type="Proteomes" id="UP001597425">
    <property type="component" value="Unassembled WGS sequence"/>
</dbReference>
<gene>
    <name evidence="2" type="ORF">ACFSKX_03390</name>
</gene>
<protein>
    <submittedName>
        <fullName evidence="2">2OG-Fe(II) oxygenase</fullName>
    </submittedName>
</protein>
<proteinExistence type="predicted"/>
<keyword evidence="3" id="KW-1185">Reference proteome</keyword>
<sequence>MNMLNIADFRSAPVKTDPFPYFHLEHSIIPEYVHRLIDKFPPLKRGGSFNSDDIEKPTEFRQLIELFDSAEVRSIISGKLAIDVMNKPMMATLRGYSRAKDGRIHTDSKTKLVTVLIYLNERWEAETGRLRILRSGTDMDDFAEELSPGPGSMVAFKVTDNCWHGYRSFEGRRQSIQINYLTGDGVRAKHRLFHRLSTKLKSLFR</sequence>
<accession>A0ABW5E764</accession>
<evidence type="ECO:0000313" key="3">
    <source>
        <dbReference type="Proteomes" id="UP001597425"/>
    </source>
</evidence>
<organism evidence="2 3">
    <name type="scientific">Microbulbifer halophilus</name>
    <dbReference type="NCBI Taxonomy" id="453963"/>
    <lineage>
        <taxon>Bacteria</taxon>
        <taxon>Pseudomonadati</taxon>
        <taxon>Pseudomonadota</taxon>
        <taxon>Gammaproteobacteria</taxon>
        <taxon>Cellvibrionales</taxon>
        <taxon>Microbulbiferaceae</taxon>
        <taxon>Microbulbifer</taxon>
    </lineage>
</organism>
<evidence type="ECO:0000313" key="2">
    <source>
        <dbReference type="EMBL" id="MFD2309451.1"/>
    </source>
</evidence>
<name>A0ABW5E764_9GAMM</name>